<keyword evidence="4" id="KW-0479">Metal-binding</keyword>
<gene>
    <name evidence="12" type="ORF">B0W44_10130</name>
</gene>
<evidence type="ECO:0000259" key="11">
    <source>
        <dbReference type="PROSITE" id="PS51643"/>
    </source>
</evidence>
<dbReference type="InterPro" id="IPR006483">
    <property type="entry name" value="CRISPR-assoc_Cas3_HD"/>
</dbReference>
<dbReference type="GO" id="GO:0051607">
    <property type="term" value="P:defense response to virus"/>
    <property type="evidence" value="ECO:0007669"/>
    <property type="project" value="UniProtKB-KW"/>
</dbReference>
<evidence type="ECO:0000256" key="4">
    <source>
        <dbReference type="ARBA" id="ARBA00022723"/>
    </source>
</evidence>
<dbReference type="GO" id="GO:0046872">
    <property type="term" value="F:metal ion binding"/>
    <property type="evidence" value="ECO:0007669"/>
    <property type="project" value="UniProtKB-KW"/>
</dbReference>
<dbReference type="GO" id="GO:0016787">
    <property type="term" value="F:hydrolase activity"/>
    <property type="evidence" value="ECO:0007669"/>
    <property type="project" value="UniProtKB-KW"/>
</dbReference>
<protein>
    <recommendedName>
        <fullName evidence="14">HD Cas3-type domain-containing protein</fullName>
    </recommendedName>
</protein>
<dbReference type="CDD" id="cd09641">
    <property type="entry name" value="Cas3''_I"/>
    <property type="match status" value="1"/>
</dbReference>
<dbReference type="AlphaFoldDB" id="A0A1U9K7Q5"/>
<keyword evidence="5" id="KW-0547">Nucleotide-binding</keyword>
<evidence type="ECO:0000256" key="5">
    <source>
        <dbReference type="ARBA" id="ARBA00022741"/>
    </source>
</evidence>
<dbReference type="GO" id="GO:0004386">
    <property type="term" value="F:helicase activity"/>
    <property type="evidence" value="ECO:0007669"/>
    <property type="project" value="UniProtKB-KW"/>
</dbReference>
<dbReference type="InterPro" id="IPR014001">
    <property type="entry name" value="Helicase_ATP-bd"/>
</dbReference>
<dbReference type="GO" id="GO:0005524">
    <property type="term" value="F:ATP binding"/>
    <property type="evidence" value="ECO:0007669"/>
    <property type="project" value="UniProtKB-KW"/>
</dbReference>
<evidence type="ECO:0000256" key="6">
    <source>
        <dbReference type="ARBA" id="ARBA00022801"/>
    </source>
</evidence>
<evidence type="ECO:0000256" key="2">
    <source>
        <dbReference type="ARBA" id="ARBA00009046"/>
    </source>
</evidence>
<dbReference type="InterPro" id="IPR006474">
    <property type="entry name" value="Helicase_Cas3_CRISPR-ass_core"/>
</dbReference>
<proteinExistence type="inferred from homology"/>
<comment type="similarity">
    <text evidence="2">In the central section; belongs to the CRISPR-associated helicase Cas3 family.</text>
</comment>
<evidence type="ECO:0008006" key="14">
    <source>
        <dbReference type="Google" id="ProtNLM"/>
    </source>
</evidence>
<evidence type="ECO:0000313" key="13">
    <source>
        <dbReference type="Proteomes" id="UP000188603"/>
    </source>
</evidence>
<comment type="similarity">
    <text evidence="1">In the N-terminal section; belongs to the CRISPR-associated nuclease Cas3-HD family.</text>
</comment>
<dbReference type="Pfam" id="PF00270">
    <property type="entry name" value="DEAD"/>
    <property type="match status" value="1"/>
</dbReference>
<evidence type="ECO:0000256" key="1">
    <source>
        <dbReference type="ARBA" id="ARBA00006847"/>
    </source>
</evidence>
<dbReference type="GO" id="GO:0003676">
    <property type="term" value="F:nucleic acid binding"/>
    <property type="evidence" value="ECO:0007669"/>
    <property type="project" value="InterPro"/>
</dbReference>
<dbReference type="Gene3D" id="3.40.50.300">
    <property type="entry name" value="P-loop containing nucleotide triphosphate hydrolases"/>
    <property type="match status" value="2"/>
</dbReference>
<dbReference type="InterPro" id="IPR027417">
    <property type="entry name" value="P-loop_NTPase"/>
</dbReference>
<dbReference type="InterPro" id="IPR054712">
    <property type="entry name" value="Cas3-like_dom"/>
</dbReference>
<dbReference type="NCBIfam" id="TIGR01587">
    <property type="entry name" value="cas3_core"/>
    <property type="match status" value="1"/>
</dbReference>
<reference evidence="12 13" key="1">
    <citation type="journal article" date="2015" name="Int. J. Syst. Evol. Microbiol.">
        <title>Novibacillus thermophilus gen. nov., sp. nov., a Gram-staining-negative and moderately thermophilic member of the family Thermoactinomycetaceae.</title>
        <authorList>
            <person name="Yang G."/>
            <person name="Chen J."/>
            <person name="Zhou S."/>
        </authorList>
    </citation>
    <scope>NUCLEOTIDE SEQUENCE [LARGE SCALE GENOMIC DNA]</scope>
    <source>
        <strain evidence="12 13">SG-1</strain>
    </source>
</reference>
<accession>A0A1U9K7Q5</accession>
<dbReference type="PROSITE" id="PS51192">
    <property type="entry name" value="HELICASE_ATP_BIND_1"/>
    <property type="match status" value="1"/>
</dbReference>
<organism evidence="12 13">
    <name type="scientific">Novibacillus thermophilus</name>
    <dbReference type="NCBI Taxonomy" id="1471761"/>
    <lineage>
        <taxon>Bacteria</taxon>
        <taxon>Bacillati</taxon>
        <taxon>Bacillota</taxon>
        <taxon>Bacilli</taxon>
        <taxon>Bacillales</taxon>
        <taxon>Thermoactinomycetaceae</taxon>
        <taxon>Novibacillus</taxon>
    </lineage>
</organism>
<dbReference type="KEGG" id="ntr:B0W44_10130"/>
<dbReference type="GO" id="GO:0004518">
    <property type="term" value="F:nuclease activity"/>
    <property type="evidence" value="ECO:0007669"/>
    <property type="project" value="UniProtKB-KW"/>
</dbReference>
<keyword evidence="7" id="KW-0347">Helicase</keyword>
<evidence type="ECO:0000256" key="9">
    <source>
        <dbReference type="ARBA" id="ARBA00023118"/>
    </source>
</evidence>
<keyword evidence="8" id="KW-0067">ATP-binding</keyword>
<keyword evidence="3" id="KW-0540">Nuclease</keyword>
<feature type="domain" description="Helicase ATP-binding" evidence="10">
    <location>
        <begin position="272"/>
        <end position="452"/>
    </location>
</feature>
<evidence type="ECO:0000256" key="3">
    <source>
        <dbReference type="ARBA" id="ARBA00022722"/>
    </source>
</evidence>
<keyword evidence="9" id="KW-0051">Antiviral defense</keyword>
<dbReference type="InterPro" id="IPR011545">
    <property type="entry name" value="DEAD/DEAH_box_helicase_dom"/>
</dbReference>
<evidence type="ECO:0000256" key="7">
    <source>
        <dbReference type="ARBA" id="ARBA00022806"/>
    </source>
</evidence>
<dbReference type="STRING" id="1471761.B0W44_10130"/>
<dbReference type="RefSeq" id="WP_077719933.1">
    <property type="nucleotide sequence ID" value="NZ_CP019699.1"/>
</dbReference>
<feature type="domain" description="HD Cas3-type" evidence="11">
    <location>
        <begin position="14"/>
        <end position="217"/>
    </location>
</feature>
<evidence type="ECO:0000259" key="10">
    <source>
        <dbReference type="PROSITE" id="PS51192"/>
    </source>
</evidence>
<keyword evidence="13" id="KW-1185">Reference proteome</keyword>
<dbReference type="Pfam" id="PF22590">
    <property type="entry name" value="Cas3-like_C_2"/>
    <property type="match status" value="1"/>
</dbReference>
<dbReference type="Gene3D" id="1.10.3210.30">
    <property type="match status" value="1"/>
</dbReference>
<evidence type="ECO:0000313" key="12">
    <source>
        <dbReference type="EMBL" id="AQS56072.1"/>
    </source>
</evidence>
<dbReference type="InterPro" id="IPR038257">
    <property type="entry name" value="CRISPR-assoc_Cas3_HD_sf"/>
</dbReference>
<name>A0A1U9K7Q5_9BACL</name>
<dbReference type="NCBIfam" id="TIGR01596">
    <property type="entry name" value="cas3_HD"/>
    <property type="match status" value="1"/>
</dbReference>
<keyword evidence="6" id="KW-0378">Hydrolase</keyword>
<dbReference type="OrthoDB" id="9810236at2"/>
<dbReference type="PROSITE" id="PS51643">
    <property type="entry name" value="HD_CAS3"/>
    <property type="match status" value="1"/>
</dbReference>
<evidence type="ECO:0000256" key="8">
    <source>
        <dbReference type="ARBA" id="ARBA00022840"/>
    </source>
</evidence>
<dbReference type="Proteomes" id="UP000188603">
    <property type="component" value="Chromosome"/>
</dbReference>
<dbReference type="EMBL" id="CP019699">
    <property type="protein sequence ID" value="AQS56072.1"/>
    <property type="molecule type" value="Genomic_DNA"/>
</dbReference>
<sequence>MVIRLEDCIARPPEGGRTFPLSDHLFTVGQRIGAPEGEWAERLAFLAGLLHDAGKARLSWQQYIRSRDPDKGSVPHAVYGAVLFAYCADYLSRRLPLSADAASHYQWSVMRWVRDIMDHHGPLKDIDETSLPWEGHFFAEDLGEMDLAGLQRFLQTHFTELDDLEFSVQHVKTWQKGFRRTWRTWYRTHVRRHAKRETAADRCVRTSTARLIEADRFDAALLEKREMSRSEALKALDQLNEYVTHRAVSASPAQTDVSTLRQTYQDVAVNQFKKHASERFFTLSLPTGMGKTMTALKVALTACVELDKQRIVYVAPYLSILSQATAELRRATGLEVHQHHSLTWSEHREWDEKDILLLESWQAPIVTTTFNQLFRGLFPSRAQETLRLAGLRRAVLLLDEPQIIREAAWFPFLKMLEAAACQLDMQVLFISATMPPLNAISCRPTPLVEEHVVYAPRYDVLHHGTPCAEADVADRVVNRVTKDRQVAVVLNTVEDSSRVYREVKNRLALDECEAEVIHLNGAMTPLHKHVQIQRVKKRLADDSDNRLLVVSTQMIEAGVDISFRAVYRALSIFPSLVQAAGRINRHGQGDRGELIVFPFLRNGEKDTRRSVYRERLFREETDKSLDLQKRWAEHEFIREVDRYYARVFQRMQAEASLKRVSDAARGNWTELAQLTPFEEDGQRVSVFVPWGESFLHTDEALLSEEEKAVQKGIQRLMEQFAIQSVEAIYERYLDSAWMTQLTFVERKQFMGLMQQFIVPIHYKTAAGVVANLRDDPTIKRITSLEEYSDESGLAHHIGNEEDGILW</sequence>
<dbReference type="SMART" id="SM00487">
    <property type="entry name" value="DEXDc"/>
    <property type="match status" value="1"/>
</dbReference>
<dbReference type="SUPFAM" id="SSF52540">
    <property type="entry name" value="P-loop containing nucleoside triphosphate hydrolases"/>
    <property type="match status" value="1"/>
</dbReference>